<evidence type="ECO:0000259" key="5">
    <source>
        <dbReference type="Pfam" id="PF01494"/>
    </source>
</evidence>
<gene>
    <name evidence="7" type="ORF">NKR19_g2165</name>
</gene>
<dbReference type="GO" id="GO:0016709">
    <property type="term" value="F:oxidoreductase activity, acting on paired donors, with incorporation or reduction of molecular oxygen, NAD(P)H as one donor, and incorporation of one atom of oxygen"/>
    <property type="evidence" value="ECO:0007669"/>
    <property type="project" value="UniProtKB-ARBA"/>
</dbReference>
<feature type="domain" description="Phenol hydroxylase-like C-terminal dimerisation" evidence="6">
    <location>
        <begin position="463"/>
        <end position="678"/>
    </location>
</feature>
<keyword evidence="4" id="KW-0560">Oxidoreductase</keyword>
<comment type="similarity">
    <text evidence="1">Belongs to the PheA/TfdB FAD monooxygenase family.</text>
</comment>
<dbReference type="InterPro" id="IPR038220">
    <property type="entry name" value="PHOX_C_sf"/>
</dbReference>
<keyword evidence="8" id="KW-1185">Reference proteome</keyword>
<name>A0AA38SB29_9PEZI</name>
<dbReference type="InterPro" id="IPR036249">
    <property type="entry name" value="Thioredoxin-like_sf"/>
</dbReference>
<evidence type="ECO:0000256" key="1">
    <source>
        <dbReference type="ARBA" id="ARBA00007801"/>
    </source>
</evidence>
<dbReference type="SUPFAM" id="SSF54373">
    <property type="entry name" value="FAD-linked reductases, C-terminal domain"/>
    <property type="match status" value="1"/>
</dbReference>
<keyword evidence="3" id="KW-0274">FAD</keyword>
<dbReference type="EMBL" id="JANBVN010000021">
    <property type="protein sequence ID" value="KAJ9161530.1"/>
    <property type="molecule type" value="Genomic_DNA"/>
</dbReference>
<dbReference type="InterPro" id="IPR012941">
    <property type="entry name" value="Phe_hydrox_C_dim_dom"/>
</dbReference>
<dbReference type="PRINTS" id="PR00420">
    <property type="entry name" value="RNGMNOXGNASE"/>
</dbReference>
<evidence type="ECO:0000256" key="3">
    <source>
        <dbReference type="ARBA" id="ARBA00022827"/>
    </source>
</evidence>
<comment type="caution">
    <text evidence="7">The sequence shown here is derived from an EMBL/GenBank/DDBJ whole genome shotgun (WGS) entry which is preliminary data.</text>
</comment>
<evidence type="ECO:0000256" key="2">
    <source>
        <dbReference type="ARBA" id="ARBA00022630"/>
    </source>
</evidence>
<dbReference type="InterPro" id="IPR050641">
    <property type="entry name" value="RIFMO-like"/>
</dbReference>
<reference evidence="7" key="1">
    <citation type="submission" date="2022-07" db="EMBL/GenBank/DDBJ databases">
        <title>Fungi with potential for degradation of polypropylene.</title>
        <authorList>
            <person name="Gostincar C."/>
        </authorList>
    </citation>
    <scope>NUCLEOTIDE SEQUENCE</scope>
    <source>
        <strain evidence="7">EXF-13287</strain>
    </source>
</reference>
<dbReference type="SUPFAM" id="SSF52833">
    <property type="entry name" value="Thioredoxin-like"/>
    <property type="match status" value="1"/>
</dbReference>
<dbReference type="Gene3D" id="3.50.50.60">
    <property type="entry name" value="FAD/NAD(P)-binding domain"/>
    <property type="match status" value="1"/>
</dbReference>
<evidence type="ECO:0000313" key="7">
    <source>
        <dbReference type="EMBL" id="KAJ9161530.1"/>
    </source>
</evidence>
<dbReference type="Gene3D" id="3.30.9.10">
    <property type="entry name" value="D-Amino Acid Oxidase, subunit A, domain 2"/>
    <property type="match status" value="1"/>
</dbReference>
<keyword evidence="2" id="KW-0285">Flavoprotein</keyword>
<accession>A0AA38SB29</accession>
<dbReference type="Proteomes" id="UP001174691">
    <property type="component" value="Unassembled WGS sequence"/>
</dbReference>
<feature type="domain" description="FAD-binding" evidence="5">
    <location>
        <begin position="17"/>
        <end position="420"/>
    </location>
</feature>
<dbReference type="CDD" id="cd02979">
    <property type="entry name" value="PHOX_C"/>
    <property type="match status" value="1"/>
</dbReference>
<evidence type="ECO:0000313" key="8">
    <source>
        <dbReference type="Proteomes" id="UP001174691"/>
    </source>
</evidence>
<sequence length="679" mass="76139">MPHKTDATNGTGTDSSKVDVLIVGAGPAGMMAATWFARCGIKARIVDKRGTKIFNGQADGLQCRTLEILDSFGFADRAWKEGNHMLEICLWNPDEKGVIRRSDRIPDTIPGISRFQQLVLHQGRIERFFLDSLKEHSDIRVERGVMPKSLELDESAAEDYDAYPIKVVLQHLTEEEINPVQSKATAGKAVSDGLFRSNLAPDDTEELLNKAANNKAGTEEVIQAKYMIGCDGAHSWTRKELGFRLEGEHTDYIWGVLDIVPITDFPDIRQRCAIHSANSGSVMVIPRENKLVRLYIQMTQVEKGGNPIDRSNITPDMILKCAQRILAPYKLDYKYCDWWTAYQIGQRVGTNFSKNERVFLAGDAVHTHSPKAGQGMNVSMQDTYNLCWKIASVLKGTSDRSILKTYQSERRRIAQDLIAFDHKFSRLFSGRPAKDMMDEAGISMAEFKEAFEKGNLFASGTAVDYGSSVIVAKAGSSEEQGDGTDVGQKSDALRVVGKPELSSVIKLGMRMPSFKVLNQADARPWHFQEVLRSTGQWRLVVFAGDVSQPAQMERVQKLGASLAAPDSFLRRFTPAGERIDSVIEVLTIHSAPRVDVELTDFPEIFRPFSDRDGWDYWKIYVDDMSYHEGHGEAYKNYGVDKTRGCAVILRPDQYVSWIGELEDVEDMDKFFSGFMLPRN</sequence>
<evidence type="ECO:0000256" key="4">
    <source>
        <dbReference type="ARBA" id="ARBA00023002"/>
    </source>
</evidence>
<organism evidence="7 8">
    <name type="scientific">Coniochaeta hoffmannii</name>
    <dbReference type="NCBI Taxonomy" id="91930"/>
    <lineage>
        <taxon>Eukaryota</taxon>
        <taxon>Fungi</taxon>
        <taxon>Dikarya</taxon>
        <taxon>Ascomycota</taxon>
        <taxon>Pezizomycotina</taxon>
        <taxon>Sordariomycetes</taxon>
        <taxon>Sordariomycetidae</taxon>
        <taxon>Coniochaetales</taxon>
        <taxon>Coniochaetaceae</taxon>
        <taxon>Coniochaeta</taxon>
    </lineage>
</organism>
<dbReference type="GO" id="GO:0071949">
    <property type="term" value="F:FAD binding"/>
    <property type="evidence" value="ECO:0007669"/>
    <property type="project" value="InterPro"/>
</dbReference>
<proteinExistence type="inferred from homology"/>
<evidence type="ECO:0000259" key="6">
    <source>
        <dbReference type="Pfam" id="PF07976"/>
    </source>
</evidence>
<dbReference type="Pfam" id="PF01494">
    <property type="entry name" value="FAD_binding_3"/>
    <property type="match status" value="1"/>
</dbReference>
<dbReference type="Gene3D" id="3.40.30.20">
    <property type="match status" value="1"/>
</dbReference>
<protein>
    <submittedName>
        <fullName evidence="7">FAD binding domain protein</fullName>
    </submittedName>
</protein>
<dbReference type="InterPro" id="IPR002938">
    <property type="entry name" value="FAD-bd"/>
</dbReference>
<dbReference type="Pfam" id="PF07976">
    <property type="entry name" value="Phe_hydrox_dim"/>
    <property type="match status" value="1"/>
</dbReference>
<dbReference type="PANTHER" id="PTHR43004:SF20">
    <property type="entry name" value="2-MONOOXYGENASE, PUTATIVE (AFU_ORTHOLOGUE AFUA_1G13660)-RELATED"/>
    <property type="match status" value="1"/>
</dbReference>
<dbReference type="InterPro" id="IPR036188">
    <property type="entry name" value="FAD/NAD-bd_sf"/>
</dbReference>
<dbReference type="SUPFAM" id="SSF51905">
    <property type="entry name" value="FAD/NAD(P)-binding domain"/>
    <property type="match status" value="1"/>
</dbReference>
<dbReference type="PANTHER" id="PTHR43004">
    <property type="entry name" value="TRK SYSTEM POTASSIUM UPTAKE PROTEIN"/>
    <property type="match status" value="1"/>
</dbReference>
<dbReference type="AlphaFoldDB" id="A0AA38SB29"/>